<evidence type="ECO:0000256" key="4">
    <source>
        <dbReference type="ARBA" id="ARBA00022989"/>
    </source>
</evidence>
<keyword evidence="3 6" id="KW-0812">Transmembrane</keyword>
<keyword evidence="5 6" id="KW-0472">Membrane</keyword>
<proteinExistence type="predicted"/>
<feature type="transmembrane region" description="Helical" evidence="6">
    <location>
        <begin position="152"/>
        <end position="176"/>
    </location>
</feature>
<dbReference type="SUPFAM" id="SSF103481">
    <property type="entry name" value="Multidrug resistance efflux transporter EmrE"/>
    <property type="match status" value="1"/>
</dbReference>
<feature type="domain" description="EamA" evidence="8">
    <location>
        <begin position="302"/>
        <end position="443"/>
    </location>
</feature>
<dbReference type="InterPro" id="IPR051258">
    <property type="entry name" value="Diverse_Substrate_Transporter"/>
</dbReference>
<protein>
    <submittedName>
        <fullName evidence="9">EamA-like transporter</fullName>
    </submittedName>
</protein>
<gene>
    <name evidence="9" type="ORF">SO694_00051149</name>
</gene>
<feature type="transmembrane region" description="Helical" evidence="6">
    <location>
        <begin position="230"/>
        <end position="263"/>
    </location>
</feature>
<evidence type="ECO:0000256" key="3">
    <source>
        <dbReference type="ARBA" id="ARBA00022692"/>
    </source>
</evidence>
<feature type="chain" id="PRO_5045123081" evidence="7">
    <location>
        <begin position="22"/>
        <end position="460"/>
    </location>
</feature>
<dbReference type="EMBL" id="JBBJCI010000204">
    <property type="protein sequence ID" value="KAK7241207.1"/>
    <property type="molecule type" value="Genomic_DNA"/>
</dbReference>
<evidence type="ECO:0000313" key="10">
    <source>
        <dbReference type="Proteomes" id="UP001363151"/>
    </source>
</evidence>
<evidence type="ECO:0000256" key="2">
    <source>
        <dbReference type="ARBA" id="ARBA00022475"/>
    </source>
</evidence>
<dbReference type="InterPro" id="IPR037185">
    <property type="entry name" value="EmrE-like"/>
</dbReference>
<name>A0ABR1FYC1_AURAN</name>
<evidence type="ECO:0000256" key="5">
    <source>
        <dbReference type="ARBA" id="ARBA00023136"/>
    </source>
</evidence>
<organism evidence="9 10">
    <name type="scientific">Aureococcus anophagefferens</name>
    <name type="common">Harmful bloom alga</name>
    <dbReference type="NCBI Taxonomy" id="44056"/>
    <lineage>
        <taxon>Eukaryota</taxon>
        <taxon>Sar</taxon>
        <taxon>Stramenopiles</taxon>
        <taxon>Ochrophyta</taxon>
        <taxon>Pelagophyceae</taxon>
        <taxon>Pelagomonadales</taxon>
        <taxon>Pelagomonadaceae</taxon>
        <taxon>Aureococcus</taxon>
    </lineage>
</organism>
<comment type="subcellular location">
    <subcellularLocation>
        <location evidence="1">Cell membrane</location>
        <topology evidence="1">Multi-pass membrane protein</topology>
    </subcellularLocation>
</comment>
<dbReference type="Proteomes" id="UP001363151">
    <property type="component" value="Unassembled WGS sequence"/>
</dbReference>
<dbReference type="InterPro" id="IPR000620">
    <property type="entry name" value="EamA_dom"/>
</dbReference>
<evidence type="ECO:0000256" key="7">
    <source>
        <dbReference type="SAM" id="SignalP"/>
    </source>
</evidence>
<evidence type="ECO:0000256" key="6">
    <source>
        <dbReference type="SAM" id="Phobius"/>
    </source>
</evidence>
<dbReference type="PANTHER" id="PTHR42920:SF5">
    <property type="entry name" value="EAMA DOMAIN-CONTAINING PROTEIN"/>
    <property type="match status" value="1"/>
</dbReference>
<sequence length="460" mass="46690">MPSQIAPRTALILACAAPAAAFAPGASTRALPPLLATEDPSRTASYLKKLAPAPETALRAEVLRRKLEGRLTLKEENDYLATLESTGALAPARSTPRAPYDAEYLDELDRSTWASTLFQKELARRGIGAAAGEVEYLEGLDAGGEPEESSPLAWRGAMLFVTVAWATNFALTAFACEDLGAAAGLDGSTAALVFVALRFFVASASTAPFLADASPGVLASGAKIGGLCAFGYFAQAAALSLGFPAANAAFICSLQAVVVALLARGGVARRTWLGVALAVSGVACLELGGPAVTDAASPVAFLLALGQPVGFGLSYLALEDAVEEHPDDAVALSAIQCVVIFGGAAAALGAALGAPDAVADVSSALSTMSPAVAGTLAWCGLVSTSFTIWLQAEAFKRLPVIDSSLILTSEPLWAALVAAGLLGDTFTRGDVAGGLLILGACAVNDGLVPLPDFLDEPELA</sequence>
<feature type="transmembrane region" description="Helical" evidence="6">
    <location>
        <begin position="299"/>
        <end position="318"/>
    </location>
</feature>
<feature type="transmembrane region" description="Helical" evidence="6">
    <location>
        <begin position="371"/>
        <end position="390"/>
    </location>
</feature>
<keyword evidence="7" id="KW-0732">Signal</keyword>
<dbReference type="PANTHER" id="PTHR42920">
    <property type="entry name" value="OS03G0707200 PROTEIN-RELATED"/>
    <property type="match status" value="1"/>
</dbReference>
<accession>A0ABR1FYC1</accession>
<feature type="transmembrane region" description="Helical" evidence="6">
    <location>
        <begin position="188"/>
        <end position="210"/>
    </location>
</feature>
<evidence type="ECO:0000313" key="9">
    <source>
        <dbReference type="EMBL" id="KAK7241207.1"/>
    </source>
</evidence>
<evidence type="ECO:0000259" key="8">
    <source>
        <dbReference type="Pfam" id="PF00892"/>
    </source>
</evidence>
<keyword evidence="4 6" id="KW-1133">Transmembrane helix</keyword>
<evidence type="ECO:0000256" key="1">
    <source>
        <dbReference type="ARBA" id="ARBA00004651"/>
    </source>
</evidence>
<keyword evidence="10" id="KW-1185">Reference proteome</keyword>
<feature type="signal peptide" evidence="7">
    <location>
        <begin position="1"/>
        <end position="21"/>
    </location>
</feature>
<feature type="transmembrane region" description="Helical" evidence="6">
    <location>
        <begin position="330"/>
        <end position="351"/>
    </location>
</feature>
<keyword evidence="2" id="KW-1003">Cell membrane</keyword>
<reference evidence="9 10" key="1">
    <citation type="submission" date="2024-03" db="EMBL/GenBank/DDBJ databases">
        <title>Aureococcus anophagefferens CCMP1851 and Kratosvirus quantuckense: Draft genome of a second virus-susceptible host strain in the model system.</title>
        <authorList>
            <person name="Chase E."/>
            <person name="Truchon A.R."/>
            <person name="Schepens W."/>
            <person name="Wilhelm S.W."/>
        </authorList>
    </citation>
    <scope>NUCLEOTIDE SEQUENCE [LARGE SCALE GENOMIC DNA]</scope>
    <source>
        <strain evidence="9 10">CCMP1851</strain>
    </source>
</reference>
<feature type="transmembrane region" description="Helical" evidence="6">
    <location>
        <begin position="272"/>
        <end position="293"/>
    </location>
</feature>
<dbReference type="Pfam" id="PF00892">
    <property type="entry name" value="EamA"/>
    <property type="match status" value="1"/>
</dbReference>
<comment type="caution">
    <text evidence="9">The sequence shown here is derived from an EMBL/GenBank/DDBJ whole genome shotgun (WGS) entry which is preliminary data.</text>
</comment>